<protein>
    <submittedName>
        <fullName evidence="1">Uncharacterized protein</fullName>
    </submittedName>
</protein>
<dbReference type="EMBL" id="KI925454">
    <property type="protein sequence ID" value="ETW87077.1"/>
    <property type="molecule type" value="Genomic_DNA"/>
</dbReference>
<evidence type="ECO:0000313" key="2">
    <source>
        <dbReference type="Proteomes" id="UP000030671"/>
    </source>
</evidence>
<proteinExistence type="predicted"/>
<keyword evidence="2" id="KW-1185">Reference proteome</keyword>
<dbReference type="GeneID" id="20675798"/>
<dbReference type="KEGG" id="hir:HETIRDRAFT_447680"/>
<dbReference type="HOGENOM" id="CLU_880167_0_0_1"/>
<accession>W4KMN0</accession>
<organism evidence="1 2">
    <name type="scientific">Heterobasidion irregulare (strain TC 32-1)</name>
    <dbReference type="NCBI Taxonomy" id="747525"/>
    <lineage>
        <taxon>Eukaryota</taxon>
        <taxon>Fungi</taxon>
        <taxon>Dikarya</taxon>
        <taxon>Basidiomycota</taxon>
        <taxon>Agaricomycotina</taxon>
        <taxon>Agaricomycetes</taxon>
        <taxon>Russulales</taxon>
        <taxon>Bondarzewiaceae</taxon>
        <taxon>Heterobasidion</taxon>
        <taxon>Heterobasidion annosum species complex</taxon>
    </lineage>
</organism>
<name>W4KMN0_HETIT</name>
<dbReference type="InParanoid" id="W4KMN0"/>
<gene>
    <name evidence="1" type="ORF">HETIRDRAFT_447680</name>
</gene>
<dbReference type="RefSeq" id="XP_009541021.1">
    <property type="nucleotide sequence ID" value="XM_009542726.1"/>
</dbReference>
<sequence length="316" mass="34242">MRGPSAVGPVGAPSRVYAFRTLFDGGPWAEVTLPAPFVTRLCPDYRSLAGREEDTPCCVLCISPRRLVGSRSTSDSVGGTHTSPCARARMHELSVHFQCVEFCTATSPPRAQRNCDCKVRASTISRASFFLLSGQIGWTRTRGRTNAYIRPRMTSEDERRQTKTGLAQRALRTAELDRIELAGFAGLGEGARQAGAPGVGASTGFDARHGLRDEDCDARCTWMRCADGVADRRPRARDEWRGVRPSESGPEGGVAGVRWDVLSRSARECDDGRDAAAEFHMSGSISASLGVMLRDREIMGQRRGAAGSVPVFVFGQ</sequence>
<evidence type="ECO:0000313" key="1">
    <source>
        <dbReference type="EMBL" id="ETW87077.1"/>
    </source>
</evidence>
<dbReference type="AlphaFoldDB" id="W4KMN0"/>
<dbReference type="Proteomes" id="UP000030671">
    <property type="component" value="Unassembled WGS sequence"/>
</dbReference>
<reference evidence="1 2" key="1">
    <citation type="journal article" date="2012" name="New Phytol.">
        <title>Insight into trade-off between wood decay and parasitism from the genome of a fungal forest pathogen.</title>
        <authorList>
            <person name="Olson A."/>
            <person name="Aerts A."/>
            <person name="Asiegbu F."/>
            <person name="Belbahri L."/>
            <person name="Bouzid O."/>
            <person name="Broberg A."/>
            <person name="Canback B."/>
            <person name="Coutinho P.M."/>
            <person name="Cullen D."/>
            <person name="Dalman K."/>
            <person name="Deflorio G."/>
            <person name="van Diepen L.T."/>
            <person name="Dunand C."/>
            <person name="Duplessis S."/>
            <person name="Durling M."/>
            <person name="Gonthier P."/>
            <person name="Grimwood J."/>
            <person name="Fossdal C.G."/>
            <person name="Hansson D."/>
            <person name="Henrissat B."/>
            <person name="Hietala A."/>
            <person name="Himmelstrand K."/>
            <person name="Hoffmeister D."/>
            <person name="Hogberg N."/>
            <person name="James T.Y."/>
            <person name="Karlsson M."/>
            <person name="Kohler A."/>
            <person name="Kues U."/>
            <person name="Lee Y.H."/>
            <person name="Lin Y.C."/>
            <person name="Lind M."/>
            <person name="Lindquist E."/>
            <person name="Lombard V."/>
            <person name="Lucas S."/>
            <person name="Lunden K."/>
            <person name="Morin E."/>
            <person name="Murat C."/>
            <person name="Park J."/>
            <person name="Raffaello T."/>
            <person name="Rouze P."/>
            <person name="Salamov A."/>
            <person name="Schmutz J."/>
            <person name="Solheim H."/>
            <person name="Stahlberg J."/>
            <person name="Velez H."/>
            <person name="de Vries R.P."/>
            <person name="Wiebenga A."/>
            <person name="Woodward S."/>
            <person name="Yakovlev I."/>
            <person name="Garbelotto M."/>
            <person name="Martin F."/>
            <person name="Grigoriev I.V."/>
            <person name="Stenlid J."/>
        </authorList>
    </citation>
    <scope>NUCLEOTIDE SEQUENCE [LARGE SCALE GENOMIC DNA]</scope>
    <source>
        <strain evidence="1 2">TC 32-1</strain>
    </source>
</reference>